<evidence type="ECO:0000256" key="2">
    <source>
        <dbReference type="ARBA" id="ARBA00023015"/>
    </source>
</evidence>
<dbReference type="InterPro" id="IPR036217">
    <property type="entry name" value="MethylDNA_cys_MeTrfase_DNAb"/>
</dbReference>
<dbReference type="GO" id="GO:0003700">
    <property type="term" value="F:DNA-binding transcription factor activity"/>
    <property type="evidence" value="ECO:0007669"/>
    <property type="project" value="InterPro"/>
</dbReference>
<keyword evidence="1" id="KW-0227">DNA damage</keyword>
<dbReference type="EC" id="2.1.1.63" evidence="5"/>
<dbReference type="GO" id="GO:0006281">
    <property type="term" value="P:DNA repair"/>
    <property type="evidence" value="ECO:0007669"/>
    <property type="project" value="InterPro"/>
</dbReference>
<dbReference type="Gene3D" id="1.10.10.10">
    <property type="entry name" value="Winged helix-like DNA-binding domain superfamily/Winged helix DNA-binding domain"/>
    <property type="match status" value="1"/>
</dbReference>
<gene>
    <name evidence="5" type="ORF">ABOZ73_10045</name>
</gene>
<dbReference type="SUPFAM" id="SSF46767">
    <property type="entry name" value="Methylated DNA-protein cysteine methyltransferase, C-terminal domain"/>
    <property type="match status" value="1"/>
</dbReference>
<dbReference type="InterPro" id="IPR014048">
    <property type="entry name" value="MethylDNA_cys_MeTrfase_DNA-bd"/>
</dbReference>
<dbReference type="EMBL" id="CP158375">
    <property type="protein sequence ID" value="XDO95172.1"/>
    <property type="molecule type" value="Genomic_DNA"/>
</dbReference>
<sequence>MPFDAERSESIMDPLARLETQSQDYVRMAQALDWLAQRWLERPSLDEAAEAAGLSPFHFQRTFTRWAGVSPKTFMAAIAHAEARRSLDAGASVLDAAFDAGLSGPSRLHDLFIAHEAVTPGEARRRGEGLELTWGWAPTPFGKALFAMTPRGLAGLGFAEAEGEEAAFADMHRRFPAANWIRDDQAAAAMSLHAFAGGESPLPVVLIGPPFHVQVWKALLRIPAGETATYGQVAAWAGKPRAFQATGAAIGANPLALLIPCHRAIAKDGRLTGYHWRLARKAAILGSEAVAAAQAA</sequence>
<protein>
    <submittedName>
        <fullName evidence="5">Methylated-DNA--[protein]-cysteine S-methyltransferase</fullName>
        <ecNumber evidence="5">2.1.1.63</ecNumber>
    </submittedName>
</protein>
<keyword evidence="5" id="KW-0808">Transferase</keyword>
<dbReference type="InterPro" id="IPR018060">
    <property type="entry name" value="HTH_AraC"/>
</dbReference>
<dbReference type="SMART" id="SM00342">
    <property type="entry name" value="HTH_ARAC"/>
    <property type="match status" value="1"/>
</dbReference>
<dbReference type="PROSITE" id="PS01124">
    <property type="entry name" value="HTH_ARAC_FAMILY_2"/>
    <property type="match status" value="1"/>
</dbReference>
<dbReference type="GO" id="GO:0003908">
    <property type="term" value="F:methylated-DNA-[protein]-cysteine S-methyltransferase activity"/>
    <property type="evidence" value="ECO:0007669"/>
    <property type="project" value="UniProtKB-EC"/>
</dbReference>
<proteinExistence type="predicted"/>
<feature type="domain" description="HTH araC/xylS-type" evidence="4">
    <location>
        <begin position="29"/>
        <end position="126"/>
    </location>
</feature>
<dbReference type="InterPro" id="IPR036631">
    <property type="entry name" value="MGMT_N_sf"/>
</dbReference>
<dbReference type="InterPro" id="IPR036388">
    <property type="entry name" value="WH-like_DNA-bd_sf"/>
</dbReference>
<dbReference type="SUPFAM" id="SSF46689">
    <property type="entry name" value="Homeodomain-like"/>
    <property type="match status" value="1"/>
</dbReference>
<name>A0AB39KNM0_9CAUL</name>
<dbReference type="PANTHER" id="PTHR10815:SF13">
    <property type="entry name" value="METHYLATED-DNA--PROTEIN-CYSTEINE METHYLTRANSFERASE"/>
    <property type="match status" value="1"/>
</dbReference>
<dbReference type="InterPro" id="IPR009057">
    <property type="entry name" value="Homeodomain-like_sf"/>
</dbReference>
<dbReference type="GO" id="GO:0043565">
    <property type="term" value="F:sequence-specific DNA binding"/>
    <property type="evidence" value="ECO:0007669"/>
    <property type="project" value="InterPro"/>
</dbReference>
<evidence type="ECO:0000256" key="1">
    <source>
        <dbReference type="ARBA" id="ARBA00022763"/>
    </source>
</evidence>
<dbReference type="Gene3D" id="3.30.160.70">
    <property type="entry name" value="Methylated DNA-protein cysteine methyltransferase domain"/>
    <property type="match status" value="1"/>
</dbReference>
<evidence type="ECO:0000259" key="4">
    <source>
        <dbReference type="PROSITE" id="PS01124"/>
    </source>
</evidence>
<dbReference type="SUPFAM" id="SSF53155">
    <property type="entry name" value="Methylated DNA-protein cysteine methyltransferase domain"/>
    <property type="match status" value="1"/>
</dbReference>
<dbReference type="RefSeq" id="WP_369058025.1">
    <property type="nucleotide sequence ID" value="NZ_CP158375.1"/>
</dbReference>
<dbReference type="Pfam" id="PF12833">
    <property type="entry name" value="HTH_18"/>
    <property type="match status" value="1"/>
</dbReference>
<keyword evidence="2" id="KW-0805">Transcription regulation</keyword>
<accession>A0AB39KNM0</accession>
<dbReference type="GO" id="GO:0032259">
    <property type="term" value="P:methylation"/>
    <property type="evidence" value="ECO:0007669"/>
    <property type="project" value="UniProtKB-KW"/>
</dbReference>
<reference evidence="5" key="1">
    <citation type="submission" date="2024-06" db="EMBL/GenBank/DDBJ databases">
        <title>Caulobacter inopinatus, sp. nov.</title>
        <authorList>
            <person name="Donachie S.P."/>
        </authorList>
    </citation>
    <scope>NUCLEOTIDE SEQUENCE</scope>
    <source>
        <strain evidence="5">73W</strain>
    </source>
</reference>
<dbReference type="Pfam" id="PF01035">
    <property type="entry name" value="DNA_binding_1"/>
    <property type="match status" value="1"/>
</dbReference>
<dbReference type="NCBIfam" id="TIGR00589">
    <property type="entry name" value="ogt"/>
    <property type="match status" value="1"/>
</dbReference>
<evidence type="ECO:0000313" key="5">
    <source>
        <dbReference type="EMBL" id="XDO95172.1"/>
    </source>
</evidence>
<organism evidence="5">
    <name type="scientific">Caulobacter sp. 73W</name>
    <dbReference type="NCBI Taxonomy" id="3161137"/>
    <lineage>
        <taxon>Bacteria</taxon>
        <taxon>Pseudomonadati</taxon>
        <taxon>Pseudomonadota</taxon>
        <taxon>Alphaproteobacteria</taxon>
        <taxon>Caulobacterales</taxon>
        <taxon>Caulobacteraceae</taxon>
        <taxon>Caulobacter</taxon>
    </lineage>
</organism>
<keyword evidence="5" id="KW-0489">Methyltransferase</keyword>
<dbReference type="CDD" id="cd06445">
    <property type="entry name" value="ATase"/>
    <property type="match status" value="1"/>
</dbReference>
<keyword evidence="3" id="KW-0804">Transcription</keyword>
<dbReference type="Gene3D" id="1.10.10.60">
    <property type="entry name" value="Homeodomain-like"/>
    <property type="match status" value="1"/>
</dbReference>
<dbReference type="PANTHER" id="PTHR10815">
    <property type="entry name" value="METHYLATED-DNA--PROTEIN-CYSTEINE METHYLTRANSFERASE"/>
    <property type="match status" value="1"/>
</dbReference>
<dbReference type="AlphaFoldDB" id="A0AB39KNM0"/>
<evidence type="ECO:0000256" key="3">
    <source>
        <dbReference type="ARBA" id="ARBA00023163"/>
    </source>
</evidence>